<evidence type="ECO:0000313" key="3">
    <source>
        <dbReference type="Proteomes" id="UP001148786"/>
    </source>
</evidence>
<proteinExistence type="predicted"/>
<dbReference type="AlphaFoldDB" id="A0A9W8JSL0"/>
<dbReference type="EMBL" id="JANKHO010001444">
    <property type="protein sequence ID" value="KAJ3501387.1"/>
    <property type="molecule type" value="Genomic_DNA"/>
</dbReference>
<feature type="compositionally biased region" description="Low complexity" evidence="1">
    <location>
        <begin position="230"/>
        <end position="252"/>
    </location>
</feature>
<comment type="caution">
    <text evidence="2">The sequence shown here is derived from an EMBL/GenBank/DDBJ whole genome shotgun (WGS) entry which is preliminary data.</text>
</comment>
<sequence>MSTPFPRRLLPPKIFTTAHQLDFKGHHFTTPLRRFHTLKEPATGARQQHDVAEYACQLSAYVATPRTGLFVPTPVTGGWLVAASFVLGNANADVSPSSSQLLHALDITPHVLDLGHEQRSHDVSYQASPMYQSQYPPYGQHYTPPAETEPQGAWFYLPHANPMPSPQQYDGGQPYYPPVTYAPIGPQDDGSYGPGPSPSTANPSAHTEPALPSVQRFSLHAVGGHTTLDSPRASGAGPPAAPAAASISSGSAGPPPITDKLING</sequence>
<evidence type="ECO:0000256" key="1">
    <source>
        <dbReference type="SAM" id="MobiDB-lite"/>
    </source>
</evidence>
<organism evidence="2 3">
    <name type="scientific">Agrocybe chaxingu</name>
    <dbReference type="NCBI Taxonomy" id="84603"/>
    <lineage>
        <taxon>Eukaryota</taxon>
        <taxon>Fungi</taxon>
        <taxon>Dikarya</taxon>
        <taxon>Basidiomycota</taxon>
        <taxon>Agaricomycotina</taxon>
        <taxon>Agaricomycetes</taxon>
        <taxon>Agaricomycetidae</taxon>
        <taxon>Agaricales</taxon>
        <taxon>Agaricineae</taxon>
        <taxon>Strophariaceae</taxon>
        <taxon>Agrocybe</taxon>
    </lineage>
</organism>
<gene>
    <name evidence="2" type="ORF">NLJ89_g9358</name>
</gene>
<reference evidence="2" key="1">
    <citation type="submission" date="2022-07" db="EMBL/GenBank/DDBJ databases">
        <title>Genome Sequence of Agrocybe chaxingu.</title>
        <authorList>
            <person name="Buettner E."/>
        </authorList>
    </citation>
    <scope>NUCLEOTIDE SEQUENCE</scope>
    <source>
        <strain evidence="2">MP-N11</strain>
    </source>
</reference>
<protein>
    <submittedName>
        <fullName evidence="2">Uncharacterized protein</fullName>
    </submittedName>
</protein>
<evidence type="ECO:0000313" key="2">
    <source>
        <dbReference type="EMBL" id="KAJ3501387.1"/>
    </source>
</evidence>
<keyword evidence="3" id="KW-1185">Reference proteome</keyword>
<dbReference type="OrthoDB" id="10616104at2759"/>
<feature type="region of interest" description="Disordered" evidence="1">
    <location>
        <begin position="164"/>
        <end position="208"/>
    </location>
</feature>
<accession>A0A9W8JSL0</accession>
<feature type="region of interest" description="Disordered" evidence="1">
    <location>
        <begin position="222"/>
        <end position="264"/>
    </location>
</feature>
<dbReference type="Proteomes" id="UP001148786">
    <property type="component" value="Unassembled WGS sequence"/>
</dbReference>
<name>A0A9W8JSL0_9AGAR</name>